<dbReference type="InterPro" id="IPR004837">
    <property type="entry name" value="NaCa_Exmemb"/>
</dbReference>
<gene>
    <name evidence="7" type="ORF">UU77_C0032G0011</name>
</gene>
<feature type="transmembrane region" description="Helical" evidence="5">
    <location>
        <begin position="153"/>
        <end position="174"/>
    </location>
</feature>
<evidence type="ECO:0000313" key="7">
    <source>
        <dbReference type="EMBL" id="KKS20106.1"/>
    </source>
</evidence>
<feature type="transmembrane region" description="Helical" evidence="5">
    <location>
        <begin position="180"/>
        <end position="201"/>
    </location>
</feature>
<evidence type="ECO:0000313" key="8">
    <source>
        <dbReference type="Proteomes" id="UP000034507"/>
    </source>
</evidence>
<dbReference type="GO" id="GO:0005886">
    <property type="term" value="C:plasma membrane"/>
    <property type="evidence" value="ECO:0007669"/>
    <property type="project" value="TreeGrafter"/>
</dbReference>
<feature type="domain" description="Sodium/calcium exchanger membrane region" evidence="6">
    <location>
        <begin position="91"/>
        <end position="226"/>
    </location>
</feature>
<sequence length="234" mass="26151">MLIIPLLVVLNKGIHLNEKAEPINFPFAFLVISLPVILVLDNVISIVDAFVMIFSFGLLVMTISRRNTLLDKIEEVINHHNVNIFIESLKILFGIVLIIISCKFIVDTAVLYANKFSVAPFLIGLILLSIGTNLPELTVLIRSTILKKKTIALGDYIGSAALNTLILGFLTLFYRQPIQISGGIKYNLLLLPIGAALFLLFTRNKKLDRKEGAILLSLYVLFIILELWLRPVNL</sequence>
<reference evidence="7 8" key="1">
    <citation type="journal article" date="2015" name="Nature">
        <title>rRNA introns, odd ribosomes, and small enigmatic genomes across a large radiation of phyla.</title>
        <authorList>
            <person name="Brown C.T."/>
            <person name="Hug L.A."/>
            <person name="Thomas B.C."/>
            <person name="Sharon I."/>
            <person name="Castelle C.J."/>
            <person name="Singh A."/>
            <person name="Wilkins M.J."/>
            <person name="Williams K.H."/>
            <person name="Banfield J.F."/>
        </authorList>
    </citation>
    <scope>NUCLEOTIDE SEQUENCE [LARGE SCALE GENOMIC DNA]</scope>
</reference>
<dbReference type="InterPro" id="IPR044880">
    <property type="entry name" value="NCX_ion-bd_dom_sf"/>
</dbReference>
<feature type="transmembrane region" description="Helical" evidence="5">
    <location>
        <begin position="118"/>
        <end position="141"/>
    </location>
</feature>
<dbReference type="Pfam" id="PF01699">
    <property type="entry name" value="Na_Ca_ex"/>
    <property type="match status" value="1"/>
</dbReference>
<dbReference type="Proteomes" id="UP000034507">
    <property type="component" value="Unassembled WGS sequence"/>
</dbReference>
<dbReference type="InterPro" id="IPR004481">
    <property type="entry name" value="K/Na/Ca-exchanger"/>
</dbReference>
<dbReference type="Gene3D" id="1.20.1420.30">
    <property type="entry name" value="NCX, central ion-binding region"/>
    <property type="match status" value="1"/>
</dbReference>
<evidence type="ECO:0000256" key="5">
    <source>
        <dbReference type="SAM" id="Phobius"/>
    </source>
</evidence>
<evidence type="ECO:0000256" key="4">
    <source>
        <dbReference type="ARBA" id="ARBA00023136"/>
    </source>
</evidence>
<keyword evidence="4 5" id="KW-0472">Membrane</keyword>
<dbReference type="EMBL" id="LCBX01000032">
    <property type="protein sequence ID" value="KKS20106.1"/>
    <property type="molecule type" value="Genomic_DNA"/>
</dbReference>
<feature type="transmembrane region" description="Helical" evidence="5">
    <location>
        <begin position="213"/>
        <end position="229"/>
    </location>
</feature>
<dbReference type="GO" id="GO:0008273">
    <property type="term" value="F:calcium, potassium:sodium antiporter activity"/>
    <property type="evidence" value="ECO:0007669"/>
    <property type="project" value="TreeGrafter"/>
</dbReference>
<dbReference type="PANTHER" id="PTHR10846:SF8">
    <property type="entry name" value="INNER MEMBRANE PROTEIN YRBG"/>
    <property type="match status" value="1"/>
</dbReference>
<dbReference type="GO" id="GO:0005262">
    <property type="term" value="F:calcium channel activity"/>
    <property type="evidence" value="ECO:0007669"/>
    <property type="project" value="TreeGrafter"/>
</dbReference>
<keyword evidence="3 5" id="KW-1133">Transmembrane helix</keyword>
<evidence type="ECO:0000256" key="3">
    <source>
        <dbReference type="ARBA" id="ARBA00022989"/>
    </source>
</evidence>
<dbReference type="GO" id="GO:0006874">
    <property type="term" value="P:intracellular calcium ion homeostasis"/>
    <property type="evidence" value="ECO:0007669"/>
    <property type="project" value="TreeGrafter"/>
</dbReference>
<name>A0A0G0ZDJ6_UNCKA</name>
<dbReference type="PANTHER" id="PTHR10846">
    <property type="entry name" value="SODIUM/POTASSIUM/CALCIUM EXCHANGER"/>
    <property type="match status" value="1"/>
</dbReference>
<accession>A0A0G0ZDJ6</accession>
<proteinExistence type="predicted"/>
<feature type="transmembrane region" description="Helical" evidence="5">
    <location>
        <begin position="84"/>
        <end position="106"/>
    </location>
</feature>
<evidence type="ECO:0000259" key="6">
    <source>
        <dbReference type="Pfam" id="PF01699"/>
    </source>
</evidence>
<comment type="subcellular location">
    <subcellularLocation>
        <location evidence="1">Membrane</location>
        <topology evidence="1">Multi-pass membrane protein</topology>
    </subcellularLocation>
</comment>
<organism evidence="7 8">
    <name type="scientific">candidate division WWE3 bacterium GW2011_GWC1_41_7</name>
    <dbReference type="NCBI Taxonomy" id="1619119"/>
    <lineage>
        <taxon>Bacteria</taxon>
        <taxon>Katanobacteria</taxon>
    </lineage>
</organism>
<feature type="transmembrane region" description="Helical" evidence="5">
    <location>
        <begin position="46"/>
        <end position="63"/>
    </location>
</feature>
<protein>
    <recommendedName>
        <fullName evidence="6">Sodium/calcium exchanger membrane region domain-containing protein</fullName>
    </recommendedName>
</protein>
<dbReference type="AlphaFoldDB" id="A0A0G0ZDJ6"/>
<evidence type="ECO:0000256" key="1">
    <source>
        <dbReference type="ARBA" id="ARBA00004141"/>
    </source>
</evidence>
<comment type="caution">
    <text evidence="7">The sequence shown here is derived from an EMBL/GenBank/DDBJ whole genome shotgun (WGS) entry which is preliminary data.</text>
</comment>
<evidence type="ECO:0000256" key="2">
    <source>
        <dbReference type="ARBA" id="ARBA00022692"/>
    </source>
</evidence>
<keyword evidence="2 5" id="KW-0812">Transmembrane</keyword>